<dbReference type="Proteomes" id="UP000008983">
    <property type="component" value="Unassembled WGS sequence"/>
</dbReference>
<dbReference type="InParanoid" id="G0QYR8"/>
<sequence length="65" mass="7503">MDEELKKIARKNKYKQFNQALINDNPYFRKSYQAQNTNNTKLLGINSLASSTHSHNSSEQGIRMS</sequence>
<dbReference type="AlphaFoldDB" id="G0QYR8"/>
<evidence type="ECO:0000313" key="2">
    <source>
        <dbReference type="Proteomes" id="UP000008983"/>
    </source>
</evidence>
<dbReference type="EMBL" id="GL984125">
    <property type="protein sequence ID" value="EGR29629.1"/>
    <property type="molecule type" value="Genomic_DNA"/>
</dbReference>
<accession>G0QYR8</accession>
<reference evidence="1 2" key="1">
    <citation type="submission" date="2011-07" db="EMBL/GenBank/DDBJ databases">
        <authorList>
            <person name="Coyne R."/>
            <person name="Brami D."/>
            <person name="Johnson J."/>
            <person name="Hostetler J."/>
            <person name="Hannick L."/>
            <person name="Clark T."/>
            <person name="Cassidy-Hanley D."/>
            <person name="Inman J."/>
        </authorList>
    </citation>
    <scope>NUCLEOTIDE SEQUENCE [LARGE SCALE GENOMIC DNA]</scope>
    <source>
        <strain evidence="1 2">G5</strain>
    </source>
</reference>
<name>G0QYR8_ICHMU</name>
<gene>
    <name evidence="1" type="ORF">IMG5_151770</name>
</gene>
<keyword evidence="2" id="KW-1185">Reference proteome</keyword>
<protein>
    <submittedName>
        <fullName evidence="1">Uncharacterized protein</fullName>
    </submittedName>
</protein>
<dbReference type="RefSeq" id="XP_004030865.1">
    <property type="nucleotide sequence ID" value="XM_004030817.1"/>
</dbReference>
<dbReference type="GeneID" id="14905745"/>
<evidence type="ECO:0000313" key="1">
    <source>
        <dbReference type="EMBL" id="EGR29629.1"/>
    </source>
</evidence>
<feature type="non-terminal residue" evidence="1">
    <location>
        <position position="65"/>
    </location>
</feature>
<organism evidence="1 2">
    <name type="scientific">Ichthyophthirius multifiliis</name>
    <name type="common">White spot disease agent</name>
    <name type="synonym">Ich</name>
    <dbReference type="NCBI Taxonomy" id="5932"/>
    <lineage>
        <taxon>Eukaryota</taxon>
        <taxon>Sar</taxon>
        <taxon>Alveolata</taxon>
        <taxon>Ciliophora</taxon>
        <taxon>Intramacronucleata</taxon>
        <taxon>Oligohymenophorea</taxon>
        <taxon>Hymenostomatida</taxon>
        <taxon>Ophryoglenina</taxon>
        <taxon>Ichthyophthirius</taxon>
    </lineage>
</organism>
<proteinExistence type="predicted"/>